<feature type="compositionally biased region" description="Polar residues" evidence="1">
    <location>
        <begin position="227"/>
        <end position="243"/>
    </location>
</feature>
<dbReference type="EMBL" id="JAAQHG020000008">
    <property type="protein sequence ID" value="KAL1588128.1"/>
    <property type="molecule type" value="Genomic_DNA"/>
</dbReference>
<feature type="region of interest" description="Disordered" evidence="1">
    <location>
        <begin position="211"/>
        <end position="311"/>
    </location>
</feature>
<feature type="compositionally biased region" description="Basic residues" evidence="1">
    <location>
        <begin position="280"/>
        <end position="290"/>
    </location>
</feature>
<dbReference type="AlphaFoldDB" id="A0AB34KSR4"/>
<evidence type="ECO:0000256" key="1">
    <source>
        <dbReference type="SAM" id="MobiDB-lite"/>
    </source>
</evidence>
<sequence length="429" mass="46130">MGEPAYSFPIPSLADDTPLDCRIYHPPHFEAILANNGENGHATRGAIVAHPYAPLGGTHDDSVVLAVVRCLLKEGFVVGTFNFRGAPGSKGSSSWTGRPEREDYTSFIGFMIHYLQQLQPTNSLNNHLSTIPPARTPQTDPFSSGKSTPPPPTSPSHQPSTFLILSGYSYGSLILTRLPPLPEIQSRFDTAPAGTSAAEIILRARRLAQETHHTLSQATHSEFRGRTLTSSSPKPRLHATSSPVVLGGEETDPSLRQGRRSREGSRGAALVRRSVEVPHRIKAHIHRRRGSGSGGGTRSEDDYGAAAGGAEPGTGARVRVSYLLISPLLPPLAHALVPPASVSGLRGAFVDRGSGFGALRERTLVVWGEGDGFTACKRLKGWAERMVALAEGEGKFTWVSVEGAGHFWREEGAMKRLAREVGKWVRDAV</sequence>
<keyword evidence="3" id="KW-1185">Reference proteome</keyword>
<proteinExistence type="predicted"/>
<evidence type="ECO:0000313" key="2">
    <source>
        <dbReference type="EMBL" id="KAL1588128.1"/>
    </source>
</evidence>
<protein>
    <submittedName>
        <fullName evidence="2">Uncharacterized protein</fullName>
    </submittedName>
</protein>
<dbReference type="PANTHER" id="PTHR42103">
    <property type="entry name" value="ALPHA/BETA-HYDROLASES SUPERFAMILY PROTEIN"/>
    <property type="match status" value="1"/>
</dbReference>
<dbReference type="Proteomes" id="UP000803884">
    <property type="component" value="Unassembled WGS sequence"/>
</dbReference>
<gene>
    <name evidence="2" type="ORF">WHR41_03340</name>
</gene>
<dbReference type="Gene3D" id="3.40.50.1820">
    <property type="entry name" value="alpha/beta hydrolase"/>
    <property type="match status" value="2"/>
</dbReference>
<reference evidence="2 3" key="1">
    <citation type="journal article" date="2020" name="Microbiol. Resour. Announc.">
        <title>Draft Genome Sequence of a Cladosporium Species Isolated from the Mesophotic Ascidian Didemnum maculosum.</title>
        <authorList>
            <person name="Gioti A."/>
            <person name="Siaperas R."/>
            <person name="Nikolaivits E."/>
            <person name="Le Goff G."/>
            <person name="Ouazzani J."/>
            <person name="Kotoulas G."/>
            <person name="Topakas E."/>
        </authorList>
    </citation>
    <scope>NUCLEOTIDE SEQUENCE [LARGE SCALE GENOMIC DNA]</scope>
    <source>
        <strain evidence="2 3">TM138-S3</strain>
    </source>
</reference>
<dbReference type="GeneID" id="96004784"/>
<feature type="region of interest" description="Disordered" evidence="1">
    <location>
        <begin position="124"/>
        <end position="160"/>
    </location>
</feature>
<dbReference type="InterPro" id="IPR029058">
    <property type="entry name" value="AB_hydrolase_fold"/>
</dbReference>
<organism evidence="2 3">
    <name type="scientific">Cladosporium halotolerans</name>
    <dbReference type="NCBI Taxonomy" id="1052096"/>
    <lineage>
        <taxon>Eukaryota</taxon>
        <taxon>Fungi</taxon>
        <taxon>Dikarya</taxon>
        <taxon>Ascomycota</taxon>
        <taxon>Pezizomycotina</taxon>
        <taxon>Dothideomycetes</taxon>
        <taxon>Dothideomycetidae</taxon>
        <taxon>Cladosporiales</taxon>
        <taxon>Cladosporiaceae</taxon>
        <taxon>Cladosporium</taxon>
    </lineage>
</organism>
<accession>A0AB34KSR4</accession>
<dbReference type="RefSeq" id="XP_069231233.1">
    <property type="nucleotide sequence ID" value="XM_069371946.1"/>
</dbReference>
<evidence type="ECO:0000313" key="3">
    <source>
        <dbReference type="Proteomes" id="UP000803884"/>
    </source>
</evidence>
<dbReference type="SUPFAM" id="SSF53474">
    <property type="entry name" value="alpha/beta-Hydrolases"/>
    <property type="match status" value="1"/>
</dbReference>
<dbReference type="PANTHER" id="PTHR42103:SF2">
    <property type="entry name" value="AB HYDROLASE-1 DOMAIN-CONTAINING PROTEIN"/>
    <property type="match status" value="1"/>
</dbReference>
<name>A0AB34KSR4_9PEZI</name>
<comment type="caution">
    <text evidence="2">The sequence shown here is derived from an EMBL/GenBank/DDBJ whole genome shotgun (WGS) entry which is preliminary data.</text>
</comment>